<proteinExistence type="predicted"/>
<evidence type="ECO:0000313" key="2">
    <source>
        <dbReference type="Proteomes" id="UP000231383"/>
    </source>
</evidence>
<reference evidence="2" key="1">
    <citation type="submission" date="2017-09" db="EMBL/GenBank/DDBJ databases">
        <title>Depth-based differentiation of microbial function through sediment-hosted aquifers and enrichment of novel symbionts in the deep terrestrial subsurface.</title>
        <authorList>
            <person name="Probst A.J."/>
            <person name="Ladd B."/>
            <person name="Jarett J.K."/>
            <person name="Geller-Mcgrath D.E."/>
            <person name="Sieber C.M.K."/>
            <person name="Emerson J.B."/>
            <person name="Anantharaman K."/>
            <person name="Thomas B.C."/>
            <person name="Malmstrom R."/>
            <person name="Stieglmeier M."/>
            <person name="Klingl A."/>
            <person name="Woyke T."/>
            <person name="Ryan C.M."/>
            <person name="Banfield J.F."/>
        </authorList>
    </citation>
    <scope>NUCLEOTIDE SEQUENCE [LARGE SCALE GENOMIC DNA]</scope>
</reference>
<gene>
    <name evidence="1" type="ORF">CO051_03580</name>
</gene>
<dbReference type="Proteomes" id="UP000231383">
    <property type="component" value="Unassembled WGS sequence"/>
</dbReference>
<accession>A0A2M8EZ35</accession>
<comment type="caution">
    <text evidence="1">The sequence shown here is derived from an EMBL/GenBank/DDBJ whole genome shotgun (WGS) entry which is preliminary data.</text>
</comment>
<name>A0A2M8EZ35_9BACT</name>
<dbReference type="AlphaFoldDB" id="A0A2M8EZ35"/>
<sequence>MNSKKEFLTYCPERNATFERQIKTSEDAPPLAHHDHVHNRTILGVADGMGRAGTVRVVPNSKPSTPQSMARVASRSVVGAVLEGFNRLPRDLSRCDLTTIISENVVSAVHRLTPGYRLYSCLTFSETAAEFAKEGIGILRYPTTLATAIIQKEADRSTIVHALWGGDAPISIRTPTSLFTTYNGPSSGNDHAIHADVPENYQLHKASFYIPADVPFMVAACTDGLTHFNRFPKNMSIPHIDRLDLFRELWTSVVKGTDRATLSDSLQMCIAPYLDTEACYLSGAPYLYPDDRTASLHLSQSFVPQDEISTHLVGNGDNFYII</sequence>
<protein>
    <submittedName>
        <fullName evidence="1">Uncharacterized protein</fullName>
    </submittedName>
</protein>
<dbReference type="EMBL" id="PFSC01000099">
    <property type="protein sequence ID" value="PJC31976.1"/>
    <property type="molecule type" value="Genomic_DNA"/>
</dbReference>
<organism evidence="1 2">
    <name type="scientific">Candidatus Roizmanbacteria bacterium CG_4_9_14_0_2_um_filter_39_13</name>
    <dbReference type="NCBI Taxonomy" id="1974839"/>
    <lineage>
        <taxon>Bacteria</taxon>
        <taxon>Candidatus Roizmaniibacteriota</taxon>
    </lineage>
</organism>
<evidence type="ECO:0000313" key="1">
    <source>
        <dbReference type="EMBL" id="PJC31976.1"/>
    </source>
</evidence>